<name>A0AAJ7BXE2_CEPCN</name>
<evidence type="ECO:0000256" key="1">
    <source>
        <dbReference type="SAM" id="MobiDB-lite"/>
    </source>
</evidence>
<keyword evidence="2" id="KW-1185">Reference proteome</keyword>
<reference evidence="3" key="1">
    <citation type="submission" date="2025-08" db="UniProtKB">
        <authorList>
            <consortium name="RefSeq"/>
        </authorList>
    </citation>
    <scope>IDENTIFICATION</scope>
</reference>
<dbReference type="KEGG" id="ccin:107268055"/>
<evidence type="ECO:0000313" key="3">
    <source>
        <dbReference type="RefSeq" id="XP_015595907.1"/>
    </source>
</evidence>
<feature type="compositionally biased region" description="Basic and acidic residues" evidence="1">
    <location>
        <begin position="20"/>
        <end position="34"/>
    </location>
</feature>
<accession>A0AAJ7BXE2</accession>
<proteinExistence type="predicted"/>
<organism evidence="2 3">
    <name type="scientific">Cephus cinctus</name>
    <name type="common">Wheat stem sawfly</name>
    <dbReference type="NCBI Taxonomy" id="211228"/>
    <lineage>
        <taxon>Eukaryota</taxon>
        <taxon>Metazoa</taxon>
        <taxon>Ecdysozoa</taxon>
        <taxon>Arthropoda</taxon>
        <taxon>Hexapoda</taxon>
        <taxon>Insecta</taxon>
        <taxon>Pterygota</taxon>
        <taxon>Neoptera</taxon>
        <taxon>Endopterygota</taxon>
        <taxon>Hymenoptera</taxon>
        <taxon>Cephoidea</taxon>
        <taxon>Cephidae</taxon>
        <taxon>Cephus</taxon>
    </lineage>
</organism>
<feature type="compositionally biased region" description="Polar residues" evidence="1">
    <location>
        <begin position="9"/>
        <end position="18"/>
    </location>
</feature>
<gene>
    <name evidence="3" type="primary">LOC107268055</name>
</gene>
<protein>
    <submittedName>
        <fullName evidence="3">Uncharacterized protein LOC107268055</fullName>
    </submittedName>
</protein>
<dbReference type="GeneID" id="107268055"/>
<evidence type="ECO:0000313" key="2">
    <source>
        <dbReference type="Proteomes" id="UP000694920"/>
    </source>
</evidence>
<dbReference type="AlphaFoldDB" id="A0AAJ7BXE2"/>
<sequence length="105" mass="12434">MNWKKSMGDKSTMSSSAHSPGREKGDKRRTVTDSVHERFRQSLIYCKICQVQLPANNEAIQKHFGISHPSNKFCQYCKKKVYLYYTIDDDNNCKTREYVYHRCHH</sequence>
<feature type="region of interest" description="Disordered" evidence="1">
    <location>
        <begin position="1"/>
        <end position="34"/>
    </location>
</feature>
<dbReference type="Proteomes" id="UP000694920">
    <property type="component" value="Unplaced"/>
</dbReference>
<dbReference type="RefSeq" id="XP_015595907.1">
    <property type="nucleotide sequence ID" value="XM_015740421.2"/>
</dbReference>